<gene>
    <name evidence="1" type="ORF">GUJ93_ZPchr0012g21562</name>
</gene>
<organism evidence="1 2">
    <name type="scientific">Zizania palustris</name>
    <name type="common">Northern wild rice</name>
    <dbReference type="NCBI Taxonomy" id="103762"/>
    <lineage>
        <taxon>Eukaryota</taxon>
        <taxon>Viridiplantae</taxon>
        <taxon>Streptophyta</taxon>
        <taxon>Embryophyta</taxon>
        <taxon>Tracheophyta</taxon>
        <taxon>Spermatophyta</taxon>
        <taxon>Magnoliopsida</taxon>
        <taxon>Liliopsida</taxon>
        <taxon>Poales</taxon>
        <taxon>Poaceae</taxon>
        <taxon>BOP clade</taxon>
        <taxon>Oryzoideae</taxon>
        <taxon>Oryzeae</taxon>
        <taxon>Zizaniinae</taxon>
        <taxon>Zizania</taxon>
    </lineage>
</organism>
<accession>A0A8J6BWC3</accession>
<reference evidence="1" key="1">
    <citation type="journal article" date="2021" name="bioRxiv">
        <title>Whole Genome Assembly and Annotation of Northern Wild Rice, Zizania palustris L., Supports a Whole Genome Duplication in the Zizania Genus.</title>
        <authorList>
            <person name="Haas M."/>
            <person name="Kono T."/>
            <person name="Macchietto M."/>
            <person name="Millas R."/>
            <person name="McGilp L."/>
            <person name="Shao M."/>
            <person name="Duquette J."/>
            <person name="Hirsch C.N."/>
            <person name="Kimball J."/>
        </authorList>
    </citation>
    <scope>NUCLEOTIDE SEQUENCE</scope>
    <source>
        <tissue evidence="1">Fresh leaf tissue</tissue>
    </source>
</reference>
<dbReference type="AlphaFoldDB" id="A0A8J6BWC3"/>
<protein>
    <submittedName>
        <fullName evidence="1">Uncharacterized protein</fullName>
    </submittedName>
</protein>
<dbReference type="Proteomes" id="UP000729402">
    <property type="component" value="Unassembled WGS sequence"/>
</dbReference>
<comment type="caution">
    <text evidence="1">The sequence shown here is derived from an EMBL/GenBank/DDBJ whole genome shotgun (WGS) entry which is preliminary data.</text>
</comment>
<proteinExistence type="predicted"/>
<evidence type="ECO:0000313" key="2">
    <source>
        <dbReference type="Proteomes" id="UP000729402"/>
    </source>
</evidence>
<reference evidence="1" key="2">
    <citation type="submission" date="2021-02" db="EMBL/GenBank/DDBJ databases">
        <authorList>
            <person name="Kimball J.A."/>
            <person name="Haas M.W."/>
            <person name="Macchietto M."/>
            <person name="Kono T."/>
            <person name="Duquette J."/>
            <person name="Shao M."/>
        </authorList>
    </citation>
    <scope>NUCLEOTIDE SEQUENCE</scope>
    <source>
        <tissue evidence="1">Fresh leaf tissue</tissue>
    </source>
</reference>
<name>A0A8J6BWC3_ZIZPA</name>
<dbReference type="EMBL" id="JAAALK010000080">
    <property type="protein sequence ID" value="KAG8095411.1"/>
    <property type="molecule type" value="Genomic_DNA"/>
</dbReference>
<sequence>MVKRTWEASRGRRLDVGFARWPEVPRTQSSHPVFARREAPEGIRALAGVAALALRPVHTCAVAAARLGAGSAKAGWAWRRWRVWRRRCKRRLRKVGLREGSRARNGPRRQCRLIGPRRGGRRAARGRGGEGGALRAVRTDDHCPL</sequence>
<evidence type="ECO:0000313" key="1">
    <source>
        <dbReference type="EMBL" id="KAG8095411.1"/>
    </source>
</evidence>
<keyword evidence="2" id="KW-1185">Reference proteome</keyword>